<protein>
    <submittedName>
        <fullName evidence="1">Uncharacterized protein</fullName>
    </submittedName>
</protein>
<proteinExistence type="predicted"/>
<name>A0ACB8YS08_9ASTR</name>
<reference evidence="1 2" key="2">
    <citation type="journal article" date="2022" name="Mol. Ecol. Resour.">
        <title>The genomes of chicory, endive, great burdock and yacon provide insights into Asteraceae paleo-polyploidization history and plant inulin production.</title>
        <authorList>
            <person name="Fan W."/>
            <person name="Wang S."/>
            <person name="Wang H."/>
            <person name="Wang A."/>
            <person name="Jiang F."/>
            <person name="Liu H."/>
            <person name="Zhao H."/>
            <person name="Xu D."/>
            <person name="Zhang Y."/>
        </authorList>
    </citation>
    <scope>NUCLEOTIDE SEQUENCE [LARGE SCALE GENOMIC DNA]</scope>
    <source>
        <strain evidence="2">cv. Yunnan</strain>
        <tissue evidence="1">Leaves</tissue>
    </source>
</reference>
<gene>
    <name evidence="1" type="ORF">L1987_82018</name>
</gene>
<reference evidence="2" key="1">
    <citation type="journal article" date="2022" name="Mol. Ecol. Resour.">
        <title>The genomes of chicory, endive, great burdock and yacon provide insights into Asteraceae palaeo-polyploidization history and plant inulin production.</title>
        <authorList>
            <person name="Fan W."/>
            <person name="Wang S."/>
            <person name="Wang H."/>
            <person name="Wang A."/>
            <person name="Jiang F."/>
            <person name="Liu H."/>
            <person name="Zhao H."/>
            <person name="Xu D."/>
            <person name="Zhang Y."/>
        </authorList>
    </citation>
    <scope>NUCLEOTIDE SEQUENCE [LARGE SCALE GENOMIC DNA]</scope>
    <source>
        <strain evidence="2">cv. Yunnan</strain>
    </source>
</reference>
<organism evidence="1 2">
    <name type="scientific">Smallanthus sonchifolius</name>
    <dbReference type="NCBI Taxonomy" id="185202"/>
    <lineage>
        <taxon>Eukaryota</taxon>
        <taxon>Viridiplantae</taxon>
        <taxon>Streptophyta</taxon>
        <taxon>Embryophyta</taxon>
        <taxon>Tracheophyta</taxon>
        <taxon>Spermatophyta</taxon>
        <taxon>Magnoliopsida</taxon>
        <taxon>eudicotyledons</taxon>
        <taxon>Gunneridae</taxon>
        <taxon>Pentapetalae</taxon>
        <taxon>asterids</taxon>
        <taxon>campanulids</taxon>
        <taxon>Asterales</taxon>
        <taxon>Asteraceae</taxon>
        <taxon>Asteroideae</taxon>
        <taxon>Heliantheae alliance</taxon>
        <taxon>Millerieae</taxon>
        <taxon>Smallanthus</taxon>
    </lineage>
</organism>
<accession>A0ACB8YS08</accession>
<keyword evidence="2" id="KW-1185">Reference proteome</keyword>
<comment type="caution">
    <text evidence="1">The sequence shown here is derived from an EMBL/GenBank/DDBJ whole genome shotgun (WGS) entry which is preliminary data.</text>
</comment>
<dbReference type="EMBL" id="CM042044">
    <property type="protein sequence ID" value="KAI3688307.1"/>
    <property type="molecule type" value="Genomic_DNA"/>
</dbReference>
<dbReference type="Proteomes" id="UP001056120">
    <property type="component" value="Linkage Group LG27"/>
</dbReference>
<sequence>MAELLKSAAAHVSRSRMRIGFIGVILFAVFFLDLPSLHCARQPPASRQKLQVHKHLKRLNKPPIKTIESPDGDIIDCVHISHQPAFDHPFLKDHKIQMRPNYHPEGLYDENKMNTESKERENTIHQLWHVNGMCPEDTIPIRRTKEDDVLRASSVKRYGRKKHKSLAVPRSIPSSADPDIDNESGHQVVLLAKILTALKQVGRSVQIFMVITTQDYSLTGLVMHIKLLVATIYCAQVLFKSIVI</sequence>
<evidence type="ECO:0000313" key="2">
    <source>
        <dbReference type="Proteomes" id="UP001056120"/>
    </source>
</evidence>
<evidence type="ECO:0000313" key="1">
    <source>
        <dbReference type="EMBL" id="KAI3688307.1"/>
    </source>
</evidence>